<organism evidence="2 3">
    <name type="scientific">Nocardia brasiliensis (strain ATCC 700358 / HUJEG-1)</name>
    <dbReference type="NCBI Taxonomy" id="1133849"/>
    <lineage>
        <taxon>Bacteria</taxon>
        <taxon>Bacillati</taxon>
        <taxon>Actinomycetota</taxon>
        <taxon>Actinomycetes</taxon>
        <taxon>Mycobacteriales</taxon>
        <taxon>Nocardiaceae</taxon>
        <taxon>Nocardia</taxon>
    </lineage>
</organism>
<dbReference type="STRING" id="1133849.O3I_041940"/>
<dbReference type="HOGENOM" id="CLU_1561997_0_0_11"/>
<gene>
    <name evidence="2" type="ORF">O3I_041940</name>
</gene>
<dbReference type="KEGG" id="nbr:O3I_041940"/>
<evidence type="ECO:0000313" key="2">
    <source>
        <dbReference type="EMBL" id="AFU06333.1"/>
    </source>
</evidence>
<keyword evidence="1" id="KW-0732">Signal</keyword>
<feature type="signal peptide" evidence="1">
    <location>
        <begin position="1"/>
        <end position="26"/>
    </location>
</feature>
<dbReference type="AlphaFoldDB" id="K0F2E0"/>
<sequence length="171" mass="17675">MNIRRSVTAGILVLATTITITGGSVAVATATPTGQVVQSRLQADRFEIPTRRLGPSAAAQQYAEERLGPDGIADIRQAHTSANAELRRNAGLPAAGLLVAAAAWCARGALGSVATSVLDDIANGGQGTNYARNAIIGCLVGEFGGVVWKFIKNKDRLIAVVAAVLIRFPKG</sequence>
<reference evidence="2 3" key="1">
    <citation type="journal article" date="2012" name="J. Bacteriol.">
        <title>Complete genome sequence of Nocardia brasiliensis HUJEG-1.</title>
        <authorList>
            <person name="Vera-Cabrera L."/>
            <person name="Ortiz-Lopez R."/>
            <person name="Elizondo-Gonzalez R."/>
            <person name="Perez-Maya A.A."/>
            <person name="Ocampo-Candiani J."/>
        </authorList>
    </citation>
    <scope>NUCLEOTIDE SEQUENCE [LARGE SCALE GENOMIC DNA]</scope>
    <source>
        <strain evidence="3">ATCC 700358</strain>
    </source>
</reference>
<dbReference type="EMBL" id="CP003876">
    <property type="protein sequence ID" value="AFU06333.1"/>
    <property type="molecule type" value="Genomic_DNA"/>
</dbReference>
<keyword evidence="3" id="KW-1185">Reference proteome</keyword>
<accession>K0F2E0</accession>
<protein>
    <recommendedName>
        <fullName evidence="4">Secreted protein</fullName>
    </recommendedName>
</protein>
<proteinExistence type="predicted"/>
<evidence type="ECO:0000313" key="3">
    <source>
        <dbReference type="Proteomes" id="UP000006304"/>
    </source>
</evidence>
<name>K0F2E0_NOCB7</name>
<dbReference type="RefSeq" id="WP_014989180.1">
    <property type="nucleotide sequence ID" value="NC_018681.1"/>
</dbReference>
<evidence type="ECO:0000256" key="1">
    <source>
        <dbReference type="SAM" id="SignalP"/>
    </source>
</evidence>
<dbReference type="Proteomes" id="UP000006304">
    <property type="component" value="Chromosome"/>
</dbReference>
<evidence type="ECO:0008006" key="4">
    <source>
        <dbReference type="Google" id="ProtNLM"/>
    </source>
</evidence>
<feature type="chain" id="PRO_5039711129" description="Secreted protein" evidence="1">
    <location>
        <begin position="27"/>
        <end position="171"/>
    </location>
</feature>
<dbReference type="eggNOG" id="ENOG5031IYA">
    <property type="taxonomic scope" value="Bacteria"/>
</dbReference>